<dbReference type="Gene3D" id="1.25.40.10">
    <property type="entry name" value="Tetratricopeptide repeat domain"/>
    <property type="match status" value="1"/>
</dbReference>
<protein>
    <submittedName>
        <fullName evidence="1">Uncharacterized protein</fullName>
    </submittedName>
</protein>
<reference evidence="1 2" key="1">
    <citation type="submission" date="2017-10" db="EMBL/GenBank/DDBJ databases">
        <title>Nyctiphanis sp. nov., isolated from the stomach of the euphausiid Nyctiphanes simplex (Hansen, 1911) in the Gulf of California.</title>
        <authorList>
            <person name="Gomez-Gil B."/>
            <person name="Aguilar-Mendez M."/>
            <person name="Lopez-Cortes A."/>
            <person name="Gomez-Gutierrez J."/>
            <person name="Roque A."/>
            <person name="Lang E."/>
            <person name="Gonzalez-Castillo A."/>
        </authorList>
    </citation>
    <scope>NUCLEOTIDE SEQUENCE [LARGE SCALE GENOMIC DNA]</scope>
    <source>
        <strain evidence="1 2">CAIM 600</strain>
    </source>
</reference>
<dbReference type="Proteomes" id="UP000290287">
    <property type="component" value="Unassembled WGS sequence"/>
</dbReference>
<organism evidence="1 2">
    <name type="scientific">Veronia nyctiphanis</name>
    <dbReference type="NCBI Taxonomy" id="1278244"/>
    <lineage>
        <taxon>Bacteria</taxon>
        <taxon>Pseudomonadati</taxon>
        <taxon>Pseudomonadota</taxon>
        <taxon>Gammaproteobacteria</taxon>
        <taxon>Vibrionales</taxon>
        <taxon>Vibrionaceae</taxon>
        <taxon>Veronia</taxon>
    </lineage>
</organism>
<accession>A0A4Q0YP95</accession>
<proteinExistence type="predicted"/>
<dbReference type="InterPro" id="IPR011990">
    <property type="entry name" value="TPR-like_helical_dom_sf"/>
</dbReference>
<dbReference type="SUPFAM" id="SSF48452">
    <property type="entry name" value="TPR-like"/>
    <property type="match status" value="1"/>
</dbReference>
<dbReference type="RefSeq" id="WP_129122792.1">
    <property type="nucleotide sequence ID" value="NZ_PEIB01000016.1"/>
</dbReference>
<evidence type="ECO:0000313" key="1">
    <source>
        <dbReference type="EMBL" id="RXJ72746.1"/>
    </source>
</evidence>
<name>A0A4Q0YP95_9GAMM</name>
<gene>
    <name evidence="1" type="ORF">CS022_14010</name>
</gene>
<sequence length="347" mass="39569">MRHTKVEVLVIFFLVLLSTFKSVANPSLELVNRVRVAQNALIQGELSLANNLINKVKHSDEYEFHTLEVLYLLESNKTSRAIEKLTALEKQFSERADTFSFSSEAWRVIGHQSSLFSKRKYYKKAVQSKIKAGLLAPESGRFLTMRASALGQSKSYGGDPDEQINIVRKIIKVSEKWGYIARINLAQNNVNFSLAHQISLQAINKFPNDFDVLERVAQLHWTTDNEQQAQAMFAKACHSMPISENWYQTVKWIDACYQVAIFAREEGLDRQLGVQALSKLFEEYKLPTESNFEMITLYASLAKQSELHSIKPRLQQLINRTDNTKLKTDAKKLLATINKSTDLPPVL</sequence>
<comment type="caution">
    <text evidence="1">The sequence shown here is derived from an EMBL/GenBank/DDBJ whole genome shotgun (WGS) entry which is preliminary data.</text>
</comment>
<keyword evidence="2" id="KW-1185">Reference proteome</keyword>
<dbReference type="AlphaFoldDB" id="A0A4Q0YP95"/>
<dbReference type="EMBL" id="PEIB01000016">
    <property type="protein sequence ID" value="RXJ72746.1"/>
    <property type="molecule type" value="Genomic_DNA"/>
</dbReference>
<dbReference type="OrthoDB" id="6400872at2"/>
<evidence type="ECO:0000313" key="2">
    <source>
        <dbReference type="Proteomes" id="UP000290287"/>
    </source>
</evidence>